<keyword evidence="1" id="KW-1133">Transmembrane helix</keyword>
<feature type="transmembrane region" description="Helical" evidence="1">
    <location>
        <begin position="30"/>
        <end position="52"/>
    </location>
</feature>
<dbReference type="Pfam" id="PF05137">
    <property type="entry name" value="PilN"/>
    <property type="match status" value="1"/>
</dbReference>
<comment type="caution">
    <text evidence="2">The sequence shown here is derived from an EMBL/GenBank/DDBJ whole genome shotgun (WGS) entry which is preliminary data.</text>
</comment>
<dbReference type="PANTHER" id="PTHR40278">
    <property type="entry name" value="DNA UTILIZATION PROTEIN HOFN"/>
    <property type="match status" value="1"/>
</dbReference>
<dbReference type="InterPro" id="IPR052534">
    <property type="entry name" value="Extracell_DNA_Util/SecSys_Comp"/>
</dbReference>
<dbReference type="InterPro" id="IPR007813">
    <property type="entry name" value="PilN"/>
</dbReference>
<evidence type="ECO:0000256" key="1">
    <source>
        <dbReference type="SAM" id="Phobius"/>
    </source>
</evidence>
<dbReference type="STRING" id="1802628.A2890_02290"/>
<gene>
    <name evidence="2" type="ORF">A2890_02290</name>
</gene>
<evidence type="ECO:0008006" key="4">
    <source>
        <dbReference type="Google" id="ProtNLM"/>
    </source>
</evidence>
<keyword evidence="1" id="KW-0472">Membrane</keyword>
<protein>
    <recommendedName>
        <fullName evidence="4">PilN domain-containing protein</fullName>
    </recommendedName>
</protein>
<dbReference type="EMBL" id="MEVL01000014">
    <property type="protein sequence ID" value="OGC61270.1"/>
    <property type="molecule type" value="Genomic_DNA"/>
</dbReference>
<accession>A0A1F4VW26</accession>
<organism evidence="2 3">
    <name type="scientific">candidate division WWE3 bacterium RIFCSPLOWO2_01_FULL_53_14</name>
    <dbReference type="NCBI Taxonomy" id="1802628"/>
    <lineage>
        <taxon>Bacteria</taxon>
        <taxon>Katanobacteria</taxon>
    </lineage>
</organism>
<reference evidence="2 3" key="1">
    <citation type="journal article" date="2016" name="Nat. Commun.">
        <title>Thousands of microbial genomes shed light on interconnected biogeochemical processes in an aquifer system.</title>
        <authorList>
            <person name="Anantharaman K."/>
            <person name="Brown C.T."/>
            <person name="Hug L.A."/>
            <person name="Sharon I."/>
            <person name="Castelle C.J."/>
            <person name="Probst A.J."/>
            <person name="Thomas B.C."/>
            <person name="Singh A."/>
            <person name="Wilkins M.J."/>
            <person name="Karaoz U."/>
            <person name="Brodie E.L."/>
            <person name="Williams K.H."/>
            <person name="Hubbard S.S."/>
            <person name="Banfield J.F."/>
        </authorList>
    </citation>
    <scope>NUCLEOTIDE SEQUENCE [LARGE SCALE GENOMIC DNA]</scope>
</reference>
<dbReference type="Proteomes" id="UP000176967">
    <property type="component" value="Unassembled WGS sequence"/>
</dbReference>
<name>A0A1F4VW26_UNCKA</name>
<dbReference type="AlphaFoldDB" id="A0A1F4VW26"/>
<dbReference type="PANTHER" id="PTHR40278:SF1">
    <property type="entry name" value="DNA UTILIZATION PROTEIN HOFN"/>
    <property type="match status" value="1"/>
</dbReference>
<sequence>MVDKKEIELIPKEIEAAKARESLVRNFRRIGIGFFLFSLLAFGGIFAFSWSLSTKFSELEQDAATEEAQIAQFAEIESKVLGLTNKSSALRQILTNRDYFSIALAAVSDSRPSNLRVTGITAQTDKNVVTINGETVSYVNLAAFLQNLLDPEKGGVLFTDAVLNSVNLNSAKGTAEFVIEATIKRDGLKVSLTEEGQQ</sequence>
<keyword evidence="1" id="KW-0812">Transmembrane</keyword>
<evidence type="ECO:0000313" key="3">
    <source>
        <dbReference type="Proteomes" id="UP000176967"/>
    </source>
</evidence>
<proteinExistence type="predicted"/>
<evidence type="ECO:0000313" key="2">
    <source>
        <dbReference type="EMBL" id="OGC61270.1"/>
    </source>
</evidence>